<comment type="caution">
    <text evidence="1">The sequence shown here is derived from an EMBL/GenBank/DDBJ whole genome shotgun (WGS) entry which is preliminary data.</text>
</comment>
<evidence type="ECO:0000313" key="1">
    <source>
        <dbReference type="EMBL" id="GAA3946307.1"/>
    </source>
</evidence>
<gene>
    <name evidence="1" type="ORF">GCM10022406_30200</name>
</gene>
<accession>A0ABP7NGB8</accession>
<dbReference type="Proteomes" id="UP001499909">
    <property type="component" value="Unassembled WGS sequence"/>
</dbReference>
<sequence>MKKFVLKFAASCLLLAACSKQENPKPNATGTISHGVEAEGLRVEANRLVFQDENAFVATIHELGLKDDFQTREWEALLDV</sequence>
<protein>
    <submittedName>
        <fullName evidence="1">Uncharacterized protein</fullName>
    </submittedName>
</protein>
<name>A0ABP7NGB8_9BACT</name>
<dbReference type="PROSITE" id="PS51257">
    <property type="entry name" value="PROKAR_LIPOPROTEIN"/>
    <property type="match status" value="1"/>
</dbReference>
<organism evidence="1 2">
    <name type="scientific">Hymenobacter algoricola</name>
    <dbReference type="NCBI Taxonomy" id="486267"/>
    <lineage>
        <taxon>Bacteria</taxon>
        <taxon>Pseudomonadati</taxon>
        <taxon>Bacteroidota</taxon>
        <taxon>Cytophagia</taxon>
        <taxon>Cytophagales</taxon>
        <taxon>Hymenobacteraceae</taxon>
        <taxon>Hymenobacter</taxon>
    </lineage>
</organism>
<keyword evidence="2" id="KW-1185">Reference proteome</keyword>
<proteinExistence type="predicted"/>
<dbReference type="RefSeq" id="WP_345115701.1">
    <property type="nucleotide sequence ID" value="NZ_BAABDH010000099.1"/>
</dbReference>
<evidence type="ECO:0000313" key="2">
    <source>
        <dbReference type="Proteomes" id="UP001499909"/>
    </source>
</evidence>
<dbReference type="EMBL" id="BAABDH010000099">
    <property type="protein sequence ID" value="GAA3946307.1"/>
    <property type="molecule type" value="Genomic_DNA"/>
</dbReference>
<reference evidence="2" key="1">
    <citation type="journal article" date="2019" name="Int. J. Syst. Evol. Microbiol.">
        <title>The Global Catalogue of Microorganisms (GCM) 10K type strain sequencing project: providing services to taxonomists for standard genome sequencing and annotation.</title>
        <authorList>
            <consortium name="The Broad Institute Genomics Platform"/>
            <consortium name="The Broad Institute Genome Sequencing Center for Infectious Disease"/>
            <person name="Wu L."/>
            <person name="Ma J."/>
        </authorList>
    </citation>
    <scope>NUCLEOTIDE SEQUENCE [LARGE SCALE GENOMIC DNA]</scope>
    <source>
        <strain evidence="2">JCM 17214</strain>
    </source>
</reference>